<keyword evidence="5 7" id="KW-0573">Peptidoglycan synthesis</keyword>
<dbReference type="GO" id="GO:0008360">
    <property type="term" value="P:regulation of cell shape"/>
    <property type="evidence" value="ECO:0007669"/>
    <property type="project" value="UniProtKB-UniRule"/>
</dbReference>
<dbReference type="Gene3D" id="2.40.440.10">
    <property type="entry name" value="L,D-transpeptidase catalytic domain-like"/>
    <property type="match status" value="1"/>
</dbReference>
<dbReference type="EMBL" id="AWGW01000022">
    <property type="protein sequence ID" value="ERK00099.1"/>
    <property type="molecule type" value="Genomic_DNA"/>
</dbReference>
<dbReference type="InterPro" id="IPR045380">
    <property type="entry name" value="LD_TPept_scaffold_dom"/>
</dbReference>
<comment type="similarity">
    <text evidence="2">Belongs to the YkuD family.</text>
</comment>
<dbReference type="AlphaFoldDB" id="U2MLI9"/>
<name>U2MLI9_9BACT</name>
<dbReference type="GeneID" id="78498100"/>
<dbReference type="InterPro" id="IPR052905">
    <property type="entry name" value="LD-transpeptidase_YkuD-like"/>
</dbReference>
<evidence type="ECO:0000313" key="10">
    <source>
        <dbReference type="Proteomes" id="UP000017023"/>
    </source>
</evidence>
<evidence type="ECO:0000256" key="2">
    <source>
        <dbReference type="ARBA" id="ARBA00005992"/>
    </source>
</evidence>
<sequence>MYRILSSIFFILLFCTACSNKYENPNKNIELSDFETLDSSAFTLKAKRIQHFLRQAAFADVDSTATDMRVKSYYLNGGTCIWINRQGVNDQADTLLSYLKTVDQLGFSKKKFRVYEIEEGLKRFRTLDFDKQSNSINKVAAQLEYNLTKAYLRYTTGQKFGFVNPYRLFNRMDVRDSDSVSVSYATLFDVPMQRVGKDFYRSALDKIAHDSVGIFLHEIQPKSKLYSQLQSLLAITRDKDERRAILCNMDRCRWRYKDTPDLHEKYVLVNIPSFHLRMVNREDVKEMKIGCGSKDTKTPLLTSRIIHMDVNPQWIVPRSIIKKSIVNHCGDRHYFDGHHFFVRHRKTGKKIPFDQITREMLLNKDYLVIQTGGLGNSLGRIIFRFPNGFSVFLHDTNHQHVFSQTDRDVSHGCVRVERPFDLAVFLLKDKEASIIRKLHYSMTAKIGEEGVNSSEEEHKNMEKTRPDTLKKSLILRSLSVEPQVPIYLTYFTIYPDGKGKLQHFADVYGFDKVIFKSLRNYGAE</sequence>
<dbReference type="Proteomes" id="UP000017023">
    <property type="component" value="Unassembled WGS sequence"/>
</dbReference>
<dbReference type="RefSeq" id="WP_021825624.1">
    <property type="nucleotide sequence ID" value="NZ_AWGW01000022.1"/>
</dbReference>
<dbReference type="GO" id="GO:0004180">
    <property type="term" value="F:carboxypeptidase activity"/>
    <property type="evidence" value="ECO:0007669"/>
    <property type="project" value="UniProtKB-ARBA"/>
</dbReference>
<dbReference type="Pfam" id="PF03734">
    <property type="entry name" value="YkuD"/>
    <property type="match status" value="1"/>
</dbReference>
<proteinExistence type="inferred from homology"/>
<feature type="active site" description="Proton donor/acceptor" evidence="7">
    <location>
        <position position="394"/>
    </location>
</feature>
<keyword evidence="6 7" id="KW-0961">Cell wall biogenesis/degradation</keyword>
<dbReference type="PROSITE" id="PS52029">
    <property type="entry name" value="LD_TPASE"/>
    <property type="match status" value="1"/>
</dbReference>
<feature type="active site" description="Nucleophile" evidence="7">
    <location>
        <position position="413"/>
    </location>
</feature>
<dbReference type="InterPro" id="IPR005490">
    <property type="entry name" value="LD_TPept_cat_dom"/>
</dbReference>
<evidence type="ECO:0000259" key="8">
    <source>
        <dbReference type="PROSITE" id="PS52029"/>
    </source>
</evidence>
<keyword evidence="4 7" id="KW-0133">Cell shape</keyword>
<dbReference type="SUPFAM" id="SSF141523">
    <property type="entry name" value="L,D-transpeptidase catalytic domain-like"/>
    <property type="match status" value="1"/>
</dbReference>
<accession>U2MLI9</accession>
<keyword evidence="3" id="KW-0808">Transferase</keyword>
<evidence type="ECO:0000256" key="1">
    <source>
        <dbReference type="ARBA" id="ARBA00004752"/>
    </source>
</evidence>
<comment type="pathway">
    <text evidence="1 7">Cell wall biogenesis; peptidoglycan biosynthesis.</text>
</comment>
<dbReference type="PATRIC" id="fig|1395125.3.peg.1552"/>
<comment type="caution">
    <text evidence="9">The sequence shown here is derived from an EMBL/GenBank/DDBJ whole genome shotgun (WGS) entry which is preliminary data.</text>
</comment>
<dbReference type="CDD" id="cd16913">
    <property type="entry name" value="YkuD_like"/>
    <property type="match status" value="1"/>
</dbReference>
<dbReference type="UniPathway" id="UPA00219"/>
<evidence type="ECO:0000256" key="4">
    <source>
        <dbReference type="ARBA" id="ARBA00022960"/>
    </source>
</evidence>
<evidence type="ECO:0000256" key="6">
    <source>
        <dbReference type="ARBA" id="ARBA00023316"/>
    </source>
</evidence>
<protein>
    <submittedName>
        <fullName evidence="9">L,D-transpeptidase catalytic domain protein</fullName>
    </submittedName>
</protein>
<feature type="domain" description="L,D-TPase catalytic" evidence="8">
    <location>
        <begin position="265"/>
        <end position="438"/>
    </location>
</feature>
<organism evidence="9 10">
    <name type="scientific">Segatella salivae F0493</name>
    <dbReference type="NCBI Taxonomy" id="1395125"/>
    <lineage>
        <taxon>Bacteria</taxon>
        <taxon>Pseudomonadati</taxon>
        <taxon>Bacteroidota</taxon>
        <taxon>Bacteroidia</taxon>
        <taxon>Bacteroidales</taxon>
        <taxon>Prevotellaceae</taxon>
        <taxon>Segatella</taxon>
    </lineage>
</organism>
<dbReference type="Pfam" id="PF20142">
    <property type="entry name" value="Scaffold"/>
    <property type="match status" value="1"/>
</dbReference>
<evidence type="ECO:0000313" key="9">
    <source>
        <dbReference type="EMBL" id="ERK00099.1"/>
    </source>
</evidence>
<dbReference type="GO" id="GO:0009252">
    <property type="term" value="P:peptidoglycan biosynthetic process"/>
    <property type="evidence" value="ECO:0007669"/>
    <property type="project" value="UniProtKB-UniPathway"/>
</dbReference>
<evidence type="ECO:0000256" key="7">
    <source>
        <dbReference type="PROSITE-ProRule" id="PRU01373"/>
    </source>
</evidence>
<dbReference type="GO" id="GO:0016740">
    <property type="term" value="F:transferase activity"/>
    <property type="evidence" value="ECO:0007669"/>
    <property type="project" value="UniProtKB-KW"/>
</dbReference>
<dbReference type="GO" id="GO:0071555">
    <property type="term" value="P:cell wall organization"/>
    <property type="evidence" value="ECO:0007669"/>
    <property type="project" value="UniProtKB-UniRule"/>
</dbReference>
<evidence type="ECO:0000256" key="5">
    <source>
        <dbReference type="ARBA" id="ARBA00022984"/>
    </source>
</evidence>
<dbReference type="PANTHER" id="PTHR41533:SF2">
    <property type="entry name" value="BLR7131 PROTEIN"/>
    <property type="match status" value="1"/>
</dbReference>
<reference evidence="9 10" key="1">
    <citation type="submission" date="2013-08" db="EMBL/GenBank/DDBJ databases">
        <authorList>
            <person name="Durkin A.S."/>
            <person name="Haft D.R."/>
            <person name="McCorrison J."/>
            <person name="Torralba M."/>
            <person name="Gillis M."/>
            <person name="Haft D.H."/>
            <person name="Methe B."/>
            <person name="Sutton G."/>
            <person name="Nelson K.E."/>
        </authorList>
    </citation>
    <scope>NUCLEOTIDE SEQUENCE [LARGE SCALE GENOMIC DNA]</scope>
    <source>
        <strain evidence="9 10">F0493</strain>
    </source>
</reference>
<gene>
    <name evidence="9" type="ORF">HMPREF9145_2704</name>
</gene>
<dbReference type="PANTHER" id="PTHR41533">
    <property type="entry name" value="L,D-TRANSPEPTIDASE HI_1667-RELATED"/>
    <property type="match status" value="1"/>
</dbReference>
<evidence type="ECO:0000256" key="3">
    <source>
        <dbReference type="ARBA" id="ARBA00022679"/>
    </source>
</evidence>
<dbReference type="InterPro" id="IPR038063">
    <property type="entry name" value="Transpep_catalytic_dom"/>
</dbReference>